<evidence type="ECO:0000256" key="2">
    <source>
        <dbReference type="ARBA" id="ARBA00022803"/>
    </source>
</evidence>
<organism evidence="6 7">
    <name type="scientific">Chryseobacterium wanjuense</name>
    <dbReference type="NCBI Taxonomy" id="356305"/>
    <lineage>
        <taxon>Bacteria</taxon>
        <taxon>Pseudomonadati</taxon>
        <taxon>Bacteroidota</taxon>
        <taxon>Flavobacteriia</taxon>
        <taxon>Flavobacteriales</taxon>
        <taxon>Weeksellaceae</taxon>
        <taxon>Chryseobacterium group</taxon>
        <taxon>Chryseobacterium</taxon>
    </lineage>
</organism>
<keyword evidence="2 3" id="KW-0802">TPR repeat</keyword>
<keyword evidence="7" id="KW-1185">Reference proteome</keyword>
<keyword evidence="4" id="KW-1133">Transmembrane helix</keyword>
<dbReference type="AlphaFoldDB" id="A0A1I0S3B5"/>
<keyword evidence="1" id="KW-0677">Repeat</keyword>
<gene>
    <name evidence="6" type="ORF">SAMN05421841_4078</name>
</gene>
<evidence type="ECO:0000256" key="1">
    <source>
        <dbReference type="ARBA" id="ARBA00022737"/>
    </source>
</evidence>
<dbReference type="InterPro" id="IPR011990">
    <property type="entry name" value="TPR-like_helical_dom_sf"/>
</dbReference>
<dbReference type="Gene3D" id="1.25.40.10">
    <property type="entry name" value="Tetratricopeptide repeat domain"/>
    <property type="match status" value="1"/>
</dbReference>
<protein>
    <submittedName>
        <fullName evidence="6">Tetratricopeptide repeat-containing protein</fullName>
    </submittedName>
</protein>
<sequence>MKTTFIFFKNSILLFIFLCSNITLGQENQLKQIDSFLHESEKKHSHYNHLEELQIAKKANVLAKKIGDNQRIAESNYIISRALASLELPKESLSYIQKSLNQKYTQKNILLQAKFKEIKAYDFYVLSLKSQSSQELKSILKLLKNKTDTASARILARIHTNIANQYFDKNSIDSAFIYYRTAGNFFGKLNEKSAHNTIAEYYIALGNAFSQKKDFDSAFHYYQKSYDLKTKYKDPIIFMQYITFGNYYQDQKKYNVALDYYLKALQNIKEYSINITPFNSLNKNIADVYGALGDKEKQSLFENIYTNKESEIAATRSESMDYALSIIVDDKENKYETSEKKKYIWIFVGIVTLVLFFFFIYSVLRKNLKQKETIFSEVHGTLQEKEEIISQKTVETQELQLKVNEAYNEVCELAKNNDPNFYSRFLEVYPDFQKKLLEYSPGLRTSELILCAYTFLGFNIKDIADYTFKSINTVRNRKQNLRKKFLIPTEQDMGMWLRNVLAKPTGKEE</sequence>
<dbReference type="PANTHER" id="PTHR45641">
    <property type="entry name" value="TETRATRICOPEPTIDE REPEAT PROTEIN (AFU_ORTHOLOGUE AFUA_6G03870)"/>
    <property type="match status" value="1"/>
</dbReference>
<name>A0A1I0S3B5_9FLAO</name>
<feature type="signal peptide" evidence="5">
    <location>
        <begin position="1"/>
        <end position="25"/>
    </location>
</feature>
<dbReference type="SMART" id="SM00028">
    <property type="entry name" value="TPR"/>
    <property type="match status" value="3"/>
</dbReference>
<dbReference type="InterPro" id="IPR019734">
    <property type="entry name" value="TPR_rpt"/>
</dbReference>
<keyword evidence="4" id="KW-0472">Membrane</keyword>
<feature type="transmembrane region" description="Helical" evidence="4">
    <location>
        <begin position="343"/>
        <end position="364"/>
    </location>
</feature>
<keyword evidence="5" id="KW-0732">Signal</keyword>
<dbReference type="SUPFAM" id="SSF46894">
    <property type="entry name" value="C-terminal effector domain of the bipartite response regulators"/>
    <property type="match status" value="1"/>
</dbReference>
<evidence type="ECO:0000256" key="4">
    <source>
        <dbReference type="SAM" id="Phobius"/>
    </source>
</evidence>
<dbReference type="Proteomes" id="UP000199469">
    <property type="component" value="Unassembled WGS sequence"/>
</dbReference>
<evidence type="ECO:0000256" key="5">
    <source>
        <dbReference type="SAM" id="SignalP"/>
    </source>
</evidence>
<dbReference type="GO" id="GO:0006355">
    <property type="term" value="P:regulation of DNA-templated transcription"/>
    <property type="evidence" value="ECO:0007669"/>
    <property type="project" value="InterPro"/>
</dbReference>
<dbReference type="PROSITE" id="PS50005">
    <property type="entry name" value="TPR"/>
    <property type="match status" value="1"/>
</dbReference>
<proteinExistence type="predicted"/>
<accession>A0A1I0S3B5</accession>
<dbReference type="OrthoDB" id="1017207at2"/>
<dbReference type="SUPFAM" id="SSF48452">
    <property type="entry name" value="TPR-like"/>
    <property type="match status" value="1"/>
</dbReference>
<feature type="repeat" description="TPR" evidence="3">
    <location>
        <begin position="199"/>
        <end position="232"/>
    </location>
</feature>
<dbReference type="Pfam" id="PF13181">
    <property type="entry name" value="TPR_8"/>
    <property type="match status" value="1"/>
</dbReference>
<evidence type="ECO:0000256" key="3">
    <source>
        <dbReference type="PROSITE-ProRule" id="PRU00339"/>
    </source>
</evidence>
<dbReference type="RefSeq" id="WP_089795963.1">
    <property type="nucleotide sequence ID" value="NZ_FOIU01000005.1"/>
</dbReference>
<dbReference type="PANTHER" id="PTHR45641:SF19">
    <property type="entry name" value="NEPHROCYSTIN-3"/>
    <property type="match status" value="1"/>
</dbReference>
<dbReference type="STRING" id="356305.SAMN05421841_4078"/>
<evidence type="ECO:0000313" key="6">
    <source>
        <dbReference type="EMBL" id="SEW49270.1"/>
    </source>
</evidence>
<feature type="chain" id="PRO_5011571745" evidence="5">
    <location>
        <begin position="26"/>
        <end position="509"/>
    </location>
</feature>
<keyword evidence="4" id="KW-0812">Transmembrane</keyword>
<dbReference type="EMBL" id="FOIU01000005">
    <property type="protein sequence ID" value="SEW49270.1"/>
    <property type="molecule type" value="Genomic_DNA"/>
</dbReference>
<dbReference type="InterPro" id="IPR016032">
    <property type="entry name" value="Sig_transdc_resp-reg_C-effctor"/>
</dbReference>
<evidence type="ECO:0000313" key="7">
    <source>
        <dbReference type="Proteomes" id="UP000199469"/>
    </source>
</evidence>
<dbReference type="GO" id="GO:0003677">
    <property type="term" value="F:DNA binding"/>
    <property type="evidence" value="ECO:0007669"/>
    <property type="project" value="InterPro"/>
</dbReference>
<reference evidence="7" key="1">
    <citation type="submission" date="2016-10" db="EMBL/GenBank/DDBJ databases">
        <authorList>
            <person name="Varghese N."/>
            <person name="Submissions S."/>
        </authorList>
    </citation>
    <scope>NUCLEOTIDE SEQUENCE [LARGE SCALE GENOMIC DNA]</scope>
    <source>
        <strain evidence="7">DSM 17724</strain>
    </source>
</reference>